<dbReference type="GO" id="GO:0005789">
    <property type="term" value="C:endoplasmic reticulum membrane"/>
    <property type="evidence" value="ECO:0007669"/>
    <property type="project" value="UniProtKB-SubCell"/>
</dbReference>
<keyword evidence="11 14" id="KW-0408">Iron</keyword>
<comment type="function">
    <text evidence="2">May be involved in the metabolism of insect hormones and in the breakdown of synthetic insecticides.</text>
</comment>
<evidence type="ECO:0000256" key="15">
    <source>
        <dbReference type="RuleBase" id="RU000461"/>
    </source>
</evidence>
<dbReference type="InterPro" id="IPR001128">
    <property type="entry name" value="Cyt_P450"/>
</dbReference>
<dbReference type="CDD" id="cd20628">
    <property type="entry name" value="CYP4"/>
    <property type="match status" value="1"/>
</dbReference>
<gene>
    <name evidence="17" type="ORF">ABMA27_015488</name>
    <name evidence="16" type="ORF">ABMA28_015765</name>
</gene>
<evidence type="ECO:0000313" key="19">
    <source>
        <dbReference type="Proteomes" id="UP001549921"/>
    </source>
</evidence>
<dbReference type="GO" id="GO:0046872">
    <property type="term" value="F:metal ion binding"/>
    <property type="evidence" value="ECO:0007669"/>
    <property type="project" value="UniProtKB-KW"/>
</dbReference>
<evidence type="ECO:0000256" key="2">
    <source>
        <dbReference type="ARBA" id="ARBA00003690"/>
    </source>
</evidence>
<comment type="cofactor">
    <cofactor evidence="1 14">
        <name>heme</name>
        <dbReference type="ChEBI" id="CHEBI:30413"/>
    </cofactor>
</comment>
<keyword evidence="7 14" id="KW-0479">Metal-binding</keyword>
<evidence type="ECO:0000256" key="14">
    <source>
        <dbReference type="PIRSR" id="PIRSR602401-1"/>
    </source>
</evidence>
<keyword evidence="8" id="KW-0256">Endoplasmic reticulum</keyword>
<dbReference type="Proteomes" id="UP001549920">
    <property type="component" value="Unassembled WGS sequence"/>
</dbReference>
<evidence type="ECO:0000313" key="17">
    <source>
        <dbReference type="EMBL" id="KAL0892350.1"/>
    </source>
</evidence>
<evidence type="ECO:0000256" key="5">
    <source>
        <dbReference type="ARBA" id="ARBA00010617"/>
    </source>
</evidence>
<dbReference type="EMBL" id="JBEUOH010000007">
    <property type="protein sequence ID" value="KAL0892350.1"/>
    <property type="molecule type" value="Genomic_DNA"/>
</dbReference>
<keyword evidence="13" id="KW-0472">Membrane</keyword>
<name>A0ABD0TD62_LOXSC</name>
<evidence type="ECO:0000256" key="4">
    <source>
        <dbReference type="ARBA" id="ARBA00004406"/>
    </source>
</evidence>
<reference evidence="18 19" key="1">
    <citation type="submission" date="2024-06" db="EMBL/GenBank/DDBJ databases">
        <title>A chromosome-level genome assembly of beet webworm, Loxostege sticticalis.</title>
        <authorList>
            <person name="Zhang Y."/>
        </authorList>
    </citation>
    <scope>NUCLEOTIDE SEQUENCE [LARGE SCALE GENOMIC DNA]</scope>
    <source>
        <strain evidence="17">AQ026</strain>
        <strain evidence="16">AQ028</strain>
        <tissue evidence="16">Male pupae</tissue>
        <tissue evidence="17">Whole body</tissue>
    </source>
</reference>
<proteinExistence type="inferred from homology"/>
<dbReference type="PROSITE" id="PS00086">
    <property type="entry name" value="CYTOCHROME_P450"/>
    <property type="match status" value="1"/>
</dbReference>
<evidence type="ECO:0000256" key="6">
    <source>
        <dbReference type="ARBA" id="ARBA00022617"/>
    </source>
</evidence>
<keyword evidence="10 15" id="KW-0560">Oxidoreductase</keyword>
<comment type="caution">
    <text evidence="16">The sequence shown here is derived from an EMBL/GenBank/DDBJ whole genome shotgun (WGS) entry which is preliminary data.</text>
</comment>
<dbReference type="InterPro" id="IPR036396">
    <property type="entry name" value="Cyt_P450_sf"/>
</dbReference>
<keyword evidence="12 15" id="KW-0503">Monooxygenase</keyword>
<comment type="subcellular location">
    <subcellularLocation>
        <location evidence="4">Endoplasmic reticulum membrane</location>
        <topology evidence="4">Peripheral membrane protein</topology>
    </subcellularLocation>
    <subcellularLocation>
        <location evidence="3">Microsome membrane</location>
        <topology evidence="3">Peripheral membrane protein</topology>
    </subcellularLocation>
</comment>
<evidence type="ECO:0000256" key="3">
    <source>
        <dbReference type="ARBA" id="ARBA00004174"/>
    </source>
</evidence>
<evidence type="ECO:0000256" key="10">
    <source>
        <dbReference type="ARBA" id="ARBA00023002"/>
    </source>
</evidence>
<dbReference type="PANTHER" id="PTHR24291">
    <property type="entry name" value="CYTOCHROME P450 FAMILY 4"/>
    <property type="match status" value="1"/>
</dbReference>
<evidence type="ECO:0000256" key="11">
    <source>
        <dbReference type="ARBA" id="ARBA00023004"/>
    </source>
</evidence>
<dbReference type="PANTHER" id="PTHR24291:SF189">
    <property type="entry name" value="CYTOCHROME P450 4C3-RELATED"/>
    <property type="match status" value="1"/>
</dbReference>
<evidence type="ECO:0000256" key="8">
    <source>
        <dbReference type="ARBA" id="ARBA00022824"/>
    </source>
</evidence>
<evidence type="ECO:0000313" key="18">
    <source>
        <dbReference type="Proteomes" id="UP001549920"/>
    </source>
</evidence>
<dbReference type="InterPro" id="IPR050196">
    <property type="entry name" value="Cytochrome_P450_Monoox"/>
</dbReference>
<feature type="binding site" description="axial binding residue" evidence="14">
    <location>
        <position position="449"/>
    </location>
    <ligand>
        <name>heme</name>
        <dbReference type="ChEBI" id="CHEBI:30413"/>
    </ligand>
    <ligandPart>
        <name>Fe</name>
        <dbReference type="ChEBI" id="CHEBI:18248"/>
    </ligandPart>
</feature>
<evidence type="ECO:0008006" key="20">
    <source>
        <dbReference type="Google" id="ProtNLM"/>
    </source>
</evidence>
<dbReference type="InterPro" id="IPR002401">
    <property type="entry name" value="Cyt_P450_E_grp-I"/>
</dbReference>
<evidence type="ECO:0000313" key="16">
    <source>
        <dbReference type="EMBL" id="KAL0840547.1"/>
    </source>
</evidence>
<protein>
    <recommendedName>
        <fullName evidence="20">Cytochrome P450</fullName>
    </recommendedName>
</protein>
<dbReference type="SUPFAM" id="SSF48264">
    <property type="entry name" value="Cytochrome P450"/>
    <property type="match status" value="1"/>
</dbReference>
<dbReference type="Pfam" id="PF00067">
    <property type="entry name" value="p450"/>
    <property type="match status" value="1"/>
</dbReference>
<dbReference type="Gene3D" id="1.10.630.10">
    <property type="entry name" value="Cytochrome P450"/>
    <property type="match status" value="1"/>
</dbReference>
<evidence type="ECO:0000256" key="1">
    <source>
        <dbReference type="ARBA" id="ARBA00001971"/>
    </source>
</evidence>
<evidence type="ECO:0000256" key="12">
    <source>
        <dbReference type="ARBA" id="ARBA00023033"/>
    </source>
</evidence>
<dbReference type="EMBL" id="JBEDNZ010000007">
    <property type="protein sequence ID" value="KAL0840547.1"/>
    <property type="molecule type" value="Genomic_DNA"/>
</dbReference>
<organism evidence="16 19">
    <name type="scientific">Loxostege sticticalis</name>
    <name type="common">Beet webworm moth</name>
    <dbReference type="NCBI Taxonomy" id="481309"/>
    <lineage>
        <taxon>Eukaryota</taxon>
        <taxon>Metazoa</taxon>
        <taxon>Ecdysozoa</taxon>
        <taxon>Arthropoda</taxon>
        <taxon>Hexapoda</taxon>
        <taxon>Insecta</taxon>
        <taxon>Pterygota</taxon>
        <taxon>Neoptera</taxon>
        <taxon>Endopterygota</taxon>
        <taxon>Lepidoptera</taxon>
        <taxon>Glossata</taxon>
        <taxon>Ditrysia</taxon>
        <taxon>Pyraloidea</taxon>
        <taxon>Crambidae</taxon>
        <taxon>Pyraustinae</taxon>
        <taxon>Loxostege</taxon>
    </lineage>
</organism>
<comment type="similarity">
    <text evidence="5 15">Belongs to the cytochrome P450 family.</text>
</comment>
<dbReference type="PRINTS" id="PR00463">
    <property type="entry name" value="EP450I"/>
</dbReference>
<keyword evidence="18" id="KW-1185">Reference proteome</keyword>
<keyword evidence="6 14" id="KW-0349">Heme</keyword>
<dbReference type="InterPro" id="IPR017972">
    <property type="entry name" value="Cyt_P450_CS"/>
</dbReference>
<evidence type="ECO:0000256" key="13">
    <source>
        <dbReference type="ARBA" id="ARBA00023136"/>
    </source>
</evidence>
<dbReference type="PRINTS" id="PR00385">
    <property type="entry name" value="P450"/>
</dbReference>
<dbReference type="Proteomes" id="UP001549921">
    <property type="component" value="Unassembled WGS sequence"/>
</dbReference>
<evidence type="ECO:0000256" key="9">
    <source>
        <dbReference type="ARBA" id="ARBA00022848"/>
    </source>
</evidence>
<accession>A0ABD0TD62</accession>
<keyword evidence="9" id="KW-0492">Microsome</keyword>
<dbReference type="AlphaFoldDB" id="A0ABD0TD62"/>
<dbReference type="GO" id="GO:0004497">
    <property type="term" value="F:monooxygenase activity"/>
    <property type="evidence" value="ECO:0007669"/>
    <property type="project" value="UniProtKB-KW"/>
</dbReference>
<evidence type="ECO:0000256" key="7">
    <source>
        <dbReference type="ARBA" id="ARBA00022723"/>
    </source>
</evidence>
<sequence>MFLWLSLIAFALWTVVFRYRRRQMYKLASMIPGTDNELPVIGIAHTLTGDTEDIMATLQHLSYGAMKNGGMIRAWLNHILYFLVVDPVDLEVVLKSCLEKDDLHRFIRKIIGYGGIFAPVAIWRRRRKILVPAFSPKIVENFVQVFSEQSEKLAKRLTTHTDQGNFSIWPFVSTYTLDSVCETAMGVKINAQGNPNTPFLVSMNRILNLVCERIFHLWLQPEWMFKLFPQYTEHQECLAKMHGFTDDVIRKKREEISNEMKNKTEADHHYDLGSYKSKTFLDLLIHLSGGEKGYTDEELREEVLTLTIAGTDTSAVAIGYTLALLGKYPEVQEKVYQELYDVFEDSDRPLVKEDLMKLKYLERVVKESLRLFPPVPFIIRKVLEDIKLPSGRVLPAGSGVVVCIWGVHRDPKYWGPTAEEFDPDRFLPERFNLEHTCSYMPFSQGPRNCLGYQYALMSVKTALSAILRRYRVVGEMESNSIPHIRVKLDIMMKAVDGYQVALEKRKPVSNNNIVENNSVSH</sequence>